<evidence type="ECO:0000256" key="2">
    <source>
        <dbReference type="ARBA" id="ARBA00004613"/>
    </source>
</evidence>
<dbReference type="GeneID" id="100560330"/>
<dbReference type="InterPro" id="IPR052869">
    <property type="entry name" value="CLEC5A"/>
</dbReference>
<accession>A0A803T8N8</accession>
<feature type="domain" description="C-type lectin" evidence="6">
    <location>
        <begin position="84"/>
        <end position="192"/>
    </location>
</feature>
<dbReference type="OrthoDB" id="7357196at2759"/>
<evidence type="ECO:0000256" key="1">
    <source>
        <dbReference type="ARBA" id="ARBA00004167"/>
    </source>
</evidence>
<dbReference type="PROSITE" id="PS50041">
    <property type="entry name" value="C_TYPE_LECTIN_2"/>
    <property type="match status" value="1"/>
</dbReference>
<comment type="subcellular location">
    <subcellularLocation>
        <location evidence="1">Membrane</location>
        <topology evidence="1">Single-pass membrane protein</topology>
    </subcellularLocation>
    <subcellularLocation>
        <location evidence="2">Secreted</location>
    </subcellularLocation>
</comment>
<feature type="transmembrane region" description="Helical" evidence="5">
    <location>
        <begin position="6"/>
        <end position="27"/>
    </location>
</feature>
<keyword evidence="3" id="KW-0964">Secreted</keyword>
<evidence type="ECO:0000256" key="3">
    <source>
        <dbReference type="ARBA" id="ARBA00022525"/>
    </source>
</evidence>
<dbReference type="InterPro" id="IPR016187">
    <property type="entry name" value="CTDL_fold"/>
</dbReference>
<reference evidence="7" key="3">
    <citation type="submission" date="2025-09" db="UniProtKB">
        <authorList>
            <consortium name="Ensembl"/>
        </authorList>
    </citation>
    <scope>IDENTIFICATION</scope>
</reference>
<evidence type="ECO:0000313" key="7">
    <source>
        <dbReference type="Ensembl" id="ENSACAP00000031578.1"/>
    </source>
</evidence>
<keyword evidence="5" id="KW-1133">Transmembrane helix</keyword>
<dbReference type="GO" id="GO:0030246">
    <property type="term" value="F:carbohydrate binding"/>
    <property type="evidence" value="ECO:0007669"/>
    <property type="project" value="UniProtKB-KW"/>
</dbReference>
<dbReference type="Pfam" id="PF00059">
    <property type="entry name" value="Lectin_C"/>
    <property type="match status" value="1"/>
</dbReference>
<dbReference type="AlphaFoldDB" id="A0A803T8N8"/>
<evidence type="ECO:0000259" key="6">
    <source>
        <dbReference type="PROSITE" id="PS50041"/>
    </source>
</evidence>
<organism evidence="7 8">
    <name type="scientific">Anolis carolinensis</name>
    <name type="common">Green anole</name>
    <name type="synonym">American chameleon</name>
    <dbReference type="NCBI Taxonomy" id="28377"/>
    <lineage>
        <taxon>Eukaryota</taxon>
        <taxon>Metazoa</taxon>
        <taxon>Chordata</taxon>
        <taxon>Craniata</taxon>
        <taxon>Vertebrata</taxon>
        <taxon>Euteleostomi</taxon>
        <taxon>Lepidosauria</taxon>
        <taxon>Squamata</taxon>
        <taxon>Bifurcata</taxon>
        <taxon>Unidentata</taxon>
        <taxon>Episquamata</taxon>
        <taxon>Toxicofera</taxon>
        <taxon>Iguania</taxon>
        <taxon>Dactyloidae</taxon>
        <taxon>Anolis</taxon>
    </lineage>
</organism>
<dbReference type="InterPro" id="IPR033992">
    <property type="entry name" value="NKR-like_CTLD"/>
</dbReference>
<dbReference type="RefSeq" id="XP_003224692.1">
    <property type="nucleotide sequence ID" value="XM_003224644.3"/>
</dbReference>
<keyword evidence="8" id="KW-1185">Reference proteome</keyword>
<dbReference type="PANTHER" id="PTHR47536:SF1">
    <property type="entry name" value="C-TYPE LECTIN DOMAIN FAMILY 5 MEMBER A"/>
    <property type="match status" value="1"/>
</dbReference>
<dbReference type="GO" id="GO:0016020">
    <property type="term" value="C:membrane"/>
    <property type="evidence" value="ECO:0007669"/>
    <property type="project" value="UniProtKB-SubCell"/>
</dbReference>
<dbReference type="CDD" id="cd03593">
    <property type="entry name" value="CLECT_NK_receptors_like"/>
    <property type="match status" value="1"/>
</dbReference>
<dbReference type="InterPro" id="IPR001304">
    <property type="entry name" value="C-type_lectin-like"/>
</dbReference>
<protein>
    <recommendedName>
        <fullName evidence="6">C-type lectin domain-containing protein</fullName>
    </recommendedName>
</protein>
<dbReference type="GO" id="GO:0005576">
    <property type="term" value="C:extracellular region"/>
    <property type="evidence" value="ECO:0007669"/>
    <property type="project" value="UniProtKB-SubCell"/>
</dbReference>
<dbReference type="KEGG" id="acs:100560330"/>
<gene>
    <name evidence="7" type="primary">LOC100560330</name>
</gene>
<dbReference type="SMART" id="SM00034">
    <property type="entry name" value="CLECT"/>
    <property type="match status" value="1"/>
</dbReference>
<dbReference type="InParanoid" id="A0A803T8N8"/>
<dbReference type="InterPro" id="IPR016186">
    <property type="entry name" value="C-type_lectin-like/link_sf"/>
</dbReference>
<keyword evidence="5" id="KW-0812">Transmembrane</keyword>
<reference evidence="7" key="1">
    <citation type="submission" date="2009-12" db="EMBL/GenBank/DDBJ databases">
        <title>The Genome Sequence of Anolis carolinensis (Green Anole Lizard).</title>
        <authorList>
            <consortium name="The Genome Sequencing Platform"/>
            <person name="Di Palma F."/>
            <person name="Alfoldi J."/>
            <person name="Heiman D."/>
            <person name="Young S."/>
            <person name="Grabherr M."/>
            <person name="Johnson J."/>
            <person name="Lander E.S."/>
            <person name="Lindblad-Toh K."/>
        </authorList>
    </citation>
    <scope>NUCLEOTIDE SEQUENCE [LARGE SCALE GENOMIC DNA]</scope>
    <source>
        <strain evidence="7">JBL SC #1</strain>
    </source>
</reference>
<proteinExistence type="predicted"/>
<reference evidence="7" key="2">
    <citation type="submission" date="2025-08" db="UniProtKB">
        <authorList>
            <consortium name="Ensembl"/>
        </authorList>
    </citation>
    <scope>IDENTIFICATION</scope>
</reference>
<dbReference type="PANTHER" id="PTHR47536">
    <property type="entry name" value="C-TYPE LECTIN DOMAIN FAMILY 5 MEMBER A"/>
    <property type="match status" value="1"/>
</dbReference>
<dbReference type="Proteomes" id="UP000001646">
    <property type="component" value="Unplaced"/>
</dbReference>
<name>A0A803T8N8_ANOCA</name>
<dbReference type="SUPFAM" id="SSF56436">
    <property type="entry name" value="C-type lectin-like"/>
    <property type="match status" value="1"/>
</dbReference>
<keyword evidence="4" id="KW-0430">Lectin</keyword>
<keyword evidence="5" id="KW-0472">Membrane</keyword>
<evidence type="ECO:0000256" key="4">
    <source>
        <dbReference type="ARBA" id="ARBA00022734"/>
    </source>
</evidence>
<sequence>MDCRHLAPGIILLFVKLTGTSLFLVFMPGIFPHGNVSFVHEDNWTVLHTTESLPKVTTNIPVRTTASTTQKAPAAPLPLKWEGYQGSLYWFSETMEIWSGSRIRCKQQNSDLVIIRDKNELEFIFNKTISLEYFIGLSYSEDDRKWEWTDQTELQKNLFTMKQTEVGNECASVMAREVRQTSCFQESHWICKKL</sequence>
<evidence type="ECO:0000313" key="8">
    <source>
        <dbReference type="Proteomes" id="UP000001646"/>
    </source>
</evidence>
<dbReference type="GeneTree" id="ENSGT00940000154558"/>
<evidence type="ECO:0000256" key="5">
    <source>
        <dbReference type="SAM" id="Phobius"/>
    </source>
</evidence>
<dbReference type="Gene3D" id="3.10.100.10">
    <property type="entry name" value="Mannose-Binding Protein A, subunit A"/>
    <property type="match status" value="1"/>
</dbReference>
<dbReference type="Ensembl" id="ENSACAT00000048324.1">
    <property type="protein sequence ID" value="ENSACAP00000031578.1"/>
    <property type="gene ID" value="ENSACAG00000040165.1"/>
</dbReference>